<gene>
    <name evidence="2" type="ORF">SJ2017_2845</name>
</gene>
<dbReference type="EMBL" id="CP020472">
    <property type="protein sequence ID" value="ARD23126.1"/>
    <property type="molecule type" value="Genomic_DNA"/>
</dbReference>
<feature type="signal peptide" evidence="1">
    <location>
        <begin position="1"/>
        <end position="24"/>
    </location>
</feature>
<evidence type="ECO:0008006" key="4">
    <source>
        <dbReference type="Google" id="ProtNLM"/>
    </source>
</evidence>
<evidence type="ECO:0000313" key="3">
    <source>
        <dbReference type="Proteomes" id="UP000191820"/>
    </source>
</evidence>
<accession>A0ABN4YIT1</accession>
<keyword evidence="3" id="KW-1185">Reference proteome</keyword>
<keyword evidence="1" id="KW-0732">Signal</keyword>
<feature type="chain" id="PRO_5045980249" description="Outer membrane protein beta-barrel domain-containing protein" evidence="1">
    <location>
        <begin position="25"/>
        <end position="133"/>
    </location>
</feature>
<proteinExistence type="predicted"/>
<dbReference type="Proteomes" id="UP000191820">
    <property type="component" value="Chromosome"/>
</dbReference>
<dbReference type="RefSeq" id="WP_080916202.1">
    <property type="nucleotide sequence ID" value="NZ_CP020472.1"/>
</dbReference>
<name>A0ABN4YIT1_9GAMM</name>
<sequence>MKFVTVFVSIILSLLIIFTPKANAAPEVGLMVGSDSGINVKMNEYKFGVGFDDFSFTLDKTFNFKDHPHFYWGVGGKIADKKNDDIKLGARAVFGAHTKVERFTFFIEAQPTLYLIDDVKVELEAIGGVRYHF</sequence>
<evidence type="ECO:0000256" key="1">
    <source>
        <dbReference type="SAM" id="SignalP"/>
    </source>
</evidence>
<evidence type="ECO:0000313" key="2">
    <source>
        <dbReference type="EMBL" id="ARD23126.1"/>
    </source>
</evidence>
<reference evidence="2 3" key="1">
    <citation type="submission" date="2017-03" db="EMBL/GenBank/DDBJ databases">
        <title>Genome sequencing of Shewanella japonica KCTC 22435.</title>
        <authorList>
            <person name="Kim K.M."/>
        </authorList>
    </citation>
    <scope>NUCLEOTIDE SEQUENCE [LARGE SCALE GENOMIC DNA]</scope>
    <source>
        <strain evidence="2 3">KCTC 22435</strain>
    </source>
</reference>
<organism evidence="2 3">
    <name type="scientific">Shewanella japonica</name>
    <dbReference type="NCBI Taxonomy" id="93973"/>
    <lineage>
        <taxon>Bacteria</taxon>
        <taxon>Pseudomonadati</taxon>
        <taxon>Pseudomonadota</taxon>
        <taxon>Gammaproteobacteria</taxon>
        <taxon>Alteromonadales</taxon>
        <taxon>Shewanellaceae</taxon>
        <taxon>Shewanella</taxon>
    </lineage>
</organism>
<protein>
    <recommendedName>
        <fullName evidence="4">Outer membrane protein beta-barrel domain-containing protein</fullName>
    </recommendedName>
</protein>